<accession>A0A3N1CQG8</accession>
<feature type="domain" description="Protein kinase" evidence="8">
    <location>
        <begin position="16"/>
        <end position="278"/>
    </location>
</feature>
<dbReference type="RefSeq" id="WP_211359562.1">
    <property type="nucleotide sequence ID" value="NZ_RJKE01000001.1"/>
</dbReference>
<evidence type="ECO:0000256" key="6">
    <source>
        <dbReference type="SAM" id="MobiDB-lite"/>
    </source>
</evidence>
<sequence length="550" mass="55931">MTEPLRAGDPESLGPYVLVGRLGSGGMGTVFLADSPDGAKVAVKVINAPLAEDTAFHARFRREVDTARRVRRFCTAPVLDAAVDEAPFYIVTEYVAGPSLDEAIRRDGPLRGADLEGLAVGIATALSAIHDADLVHRDLKPANVLLSAVGPRVIDFGIARAADTGTGVTHTGQLIGTPAYMAPELITGGSIGPASDVFSWACTVAFAATGAGPFDGDSVPQVLYRVVNEPPRLDGLDPALTDLLVRALDKDPARRPTVPALLTALTGRAEPPEQPPAVAVPSFARPAGGGTLPPGPSTEEAAGHPEPSRPSPQPAPAPQPFAQQIPVGGPTPVPAPYPHAQGLGPQPVTQPPYPPAAPWTVPPAARKSGPGALVLGALAGVAVVALVAAGAFALSRAGDDTTAERPPVAISAAGNGTTDGAAPTPGATPEEEQEEQEEAAGAVDASGDVPEAFLGTWQGMITEADGSTHLSSVEITGGLTGGTVGRGFIAKYDCDTTYTLVSASAQTLELVQRSESGLCAGSLTLVVKLTDEGLVVMDQLGNVYGTLIKA</sequence>
<keyword evidence="10" id="KW-1185">Reference proteome</keyword>
<feature type="compositionally biased region" description="Low complexity" evidence="6">
    <location>
        <begin position="412"/>
        <end position="428"/>
    </location>
</feature>
<feature type="binding site" evidence="5">
    <location>
        <position position="44"/>
    </location>
    <ligand>
        <name>ATP</name>
        <dbReference type="ChEBI" id="CHEBI:30616"/>
    </ligand>
</feature>
<evidence type="ECO:0000256" key="3">
    <source>
        <dbReference type="ARBA" id="ARBA00022777"/>
    </source>
</evidence>
<keyword evidence="2 5" id="KW-0547">Nucleotide-binding</keyword>
<feature type="compositionally biased region" description="Acidic residues" evidence="6">
    <location>
        <begin position="429"/>
        <end position="438"/>
    </location>
</feature>
<dbReference type="EMBL" id="RJKE01000001">
    <property type="protein sequence ID" value="ROO83567.1"/>
    <property type="molecule type" value="Genomic_DNA"/>
</dbReference>
<organism evidence="9 10">
    <name type="scientific">Actinocorallia herbida</name>
    <dbReference type="NCBI Taxonomy" id="58109"/>
    <lineage>
        <taxon>Bacteria</taxon>
        <taxon>Bacillati</taxon>
        <taxon>Actinomycetota</taxon>
        <taxon>Actinomycetes</taxon>
        <taxon>Streptosporangiales</taxon>
        <taxon>Thermomonosporaceae</taxon>
        <taxon>Actinocorallia</taxon>
    </lineage>
</organism>
<name>A0A3N1CQG8_9ACTN</name>
<dbReference type="PANTHER" id="PTHR43289">
    <property type="entry name" value="MITOGEN-ACTIVATED PROTEIN KINASE KINASE KINASE 20-RELATED"/>
    <property type="match status" value="1"/>
</dbReference>
<keyword evidence="7" id="KW-0812">Transmembrane</keyword>
<feature type="region of interest" description="Disordered" evidence="6">
    <location>
        <begin position="398"/>
        <end position="445"/>
    </location>
</feature>
<comment type="caution">
    <text evidence="9">The sequence shown here is derived from an EMBL/GenBank/DDBJ whole genome shotgun (WGS) entry which is preliminary data.</text>
</comment>
<feature type="compositionally biased region" description="Pro residues" evidence="6">
    <location>
        <begin position="348"/>
        <end position="361"/>
    </location>
</feature>
<evidence type="ECO:0000259" key="8">
    <source>
        <dbReference type="PROSITE" id="PS50011"/>
    </source>
</evidence>
<protein>
    <submittedName>
        <fullName evidence="9">Serine/threonine protein kinase</fullName>
    </submittedName>
</protein>
<evidence type="ECO:0000256" key="2">
    <source>
        <dbReference type="ARBA" id="ARBA00022741"/>
    </source>
</evidence>
<proteinExistence type="predicted"/>
<dbReference type="SMART" id="SM00220">
    <property type="entry name" value="S_TKc"/>
    <property type="match status" value="1"/>
</dbReference>
<feature type="compositionally biased region" description="Pro residues" evidence="6">
    <location>
        <begin position="308"/>
        <end position="319"/>
    </location>
</feature>
<reference evidence="9 10" key="1">
    <citation type="submission" date="2018-11" db="EMBL/GenBank/DDBJ databases">
        <title>Sequencing the genomes of 1000 actinobacteria strains.</title>
        <authorList>
            <person name="Klenk H.-P."/>
        </authorList>
    </citation>
    <scope>NUCLEOTIDE SEQUENCE [LARGE SCALE GENOMIC DNA]</scope>
    <source>
        <strain evidence="9 10">DSM 44254</strain>
    </source>
</reference>
<dbReference type="Pfam" id="PF00069">
    <property type="entry name" value="Pkinase"/>
    <property type="match status" value="1"/>
</dbReference>
<keyword evidence="1" id="KW-0808">Transferase</keyword>
<evidence type="ECO:0000256" key="4">
    <source>
        <dbReference type="ARBA" id="ARBA00022840"/>
    </source>
</evidence>
<dbReference type="Gene3D" id="1.10.510.10">
    <property type="entry name" value="Transferase(Phosphotransferase) domain 1"/>
    <property type="match status" value="1"/>
</dbReference>
<feature type="region of interest" description="Disordered" evidence="6">
    <location>
        <begin position="266"/>
        <end position="361"/>
    </location>
</feature>
<keyword evidence="9" id="KW-0723">Serine/threonine-protein kinase</keyword>
<dbReference type="CDD" id="cd14014">
    <property type="entry name" value="STKc_PknB_like"/>
    <property type="match status" value="1"/>
</dbReference>
<dbReference type="InterPro" id="IPR017441">
    <property type="entry name" value="Protein_kinase_ATP_BS"/>
</dbReference>
<dbReference type="Proteomes" id="UP000272400">
    <property type="component" value="Unassembled WGS sequence"/>
</dbReference>
<keyword evidence="7" id="KW-0472">Membrane</keyword>
<evidence type="ECO:0000256" key="5">
    <source>
        <dbReference type="PROSITE-ProRule" id="PRU10141"/>
    </source>
</evidence>
<dbReference type="PROSITE" id="PS00107">
    <property type="entry name" value="PROTEIN_KINASE_ATP"/>
    <property type="match status" value="1"/>
</dbReference>
<keyword evidence="4 5" id="KW-0067">ATP-binding</keyword>
<dbReference type="InterPro" id="IPR011009">
    <property type="entry name" value="Kinase-like_dom_sf"/>
</dbReference>
<dbReference type="GO" id="GO:0005524">
    <property type="term" value="F:ATP binding"/>
    <property type="evidence" value="ECO:0007669"/>
    <property type="project" value="UniProtKB-UniRule"/>
</dbReference>
<evidence type="ECO:0000313" key="9">
    <source>
        <dbReference type="EMBL" id="ROO83567.1"/>
    </source>
</evidence>
<gene>
    <name evidence="9" type="ORF">EDD29_1073</name>
</gene>
<dbReference type="Gene3D" id="3.30.200.20">
    <property type="entry name" value="Phosphorylase Kinase, domain 1"/>
    <property type="match status" value="1"/>
</dbReference>
<evidence type="ECO:0000313" key="10">
    <source>
        <dbReference type="Proteomes" id="UP000272400"/>
    </source>
</evidence>
<dbReference type="SUPFAM" id="SSF56112">
    <property type="entry name" value="Protein kinase-like (PK-like)"/>
    <property type="match status" value="1"/>
</dbReference>
<feature type="transmembrane region" description="Helical" evidence="7">
    <location>
        <begin position="372"/>
        <end position="395"/>
    </location>
</feature>
<evidence type="ECO:0000256" key="7">
    <source>
        <dbReference type="SAM" id="Phobius"/>
    </source>
</evidence>
<evidence type="ECO:0000256" key="1">
    <source>
        <dbReference type="ARBA" id="ARBA00022679"/>
    </source>
</evidence>
<keyword evidence="3 9" id="KW-0418">Kinase</keyword>
<keyword evidence="7" id="KW-1133">Transmembrane helix</keyword>
<dbReference type="PANTHER" id="PTHR43289:SF34">
    <property type="entry name" value="SERINE_THREONINE-PROTEIN KINASE YBDM-RELATED"/>
    <property type="match status" value="1"/>
</dbReference>
<dbReference type="InterPro" id="IPR000719">
    <property type="entry name" value="Prot_kinase_dom"/>
</dbReference>
<dbReference type="PROSITE" id="PS00108">
    <property type="entry name" value="PROTEIN_KINASE_ST"/>
    <property type="match status" value="1"/>
</dbReference>
<dbReference type="InterPro" id="IPR008271">
    <property type="entry name" value="Ser/Thr_kinase_AS"/>
</dbReference>
<dbReference type="GO" id="GO:0004674">
    <property type="term" value="F:protein serine/threonine kinase activity"/>
    <property type="evidence" value="ECO:0007669"/>
    <property type="project" value="UniProtKB-KW"/>
</dbReference>
<dbReference type="AlphaFoldDB" id="A0A3N1CQG8"/>
<dbReference type="PROSITE" id="PS50011">
    <property type="entry name" value="PROTEIN_KINASE_DOM"/>
    <property type="match status" value="1"/>
</dbReference>